<feature type="transmembrane region" description="Helical" evidence="8">
    <location>
        <begin position="188"/>
        <end position="209"/>
    </location>
</feature>
<reference evidence="9 10" key="1">
    <citation type="submission" date="2017-07" db="EMBL/GenBank/DDBJ databases">
        <title>Complete Genome Sequence of the cosmetic ferment Vitreoscilla filiformis (ATCC15551).</title>
        <authorList>
            <person name="Contreras S."/>
            <person name="Sagory-Zalkind P."/>
            <person name="Blanquart H."/>
            <person name="Iltis A."/>
            <person name="Morand S.C."/>
        </authorList>
    </citation>
    <scope>NUCLEOTIDE SEQUENCE [LARGE SCALE GENOMIC DNA]</scope>
    <source>
        <strain evidence="9 10">ATCC 15551</strain>
    </source>
</reference>
<keyword evidence="4" id="KW-0533">Nickel</keyword>
<dbReference type="Proteomes" id="UP000199729">
    <property type="component" value="Chromosome"/>
</dbReference>
<evidence type="ECO:0000256" key="6">
    <source>
        <dbReference type="ARBA" id="ARBA00022989"/>
    </source>
</evidence>
<gene>
    <name evidence="9" type="ORF">VITFI_CDS1016</name>
</gene>
<keyword evidence="10" id="KW-1185">Reference proteome</keyword>
<accession>A0A221KCM3</accession>
<organism evidence="9 10">
    <name type="scientific">Vitreoscilla filiformis</name>
    <dbReference type="NCBI Taxonomy" id="63"/>
    <lineage>
        <taxon>Bacteria</taxon>
        <taxon>Pseudomonadati</taxon>
        <taxon>Pseudomonadota</taxon>
        <taxon>Betaproteobacteria</taxon>
        <taxon>Neisseriales</taxon>
        <taxon>Neisseriaceae</taxon>
        <taxon>Vitreoscilla</taxon>
    </lineage>
</organism>
<evidence type="ECO:0000256" key="1">
    <source>
        <dbReference type="ARBA" id="ARBA00004127"/>
    </source>
</evidence>
<feature type="transmembrane region" description="Helical" evidence="8">
    <location>
        <begin position="72"/>
        <end position="93"/>
    </location>
</feature>
<keyword evidence="7 8" id="KW-0472">Membrane</keyword>
<sequence length="266" mass="27726">MVFLLGMRHGFDADHLATIDGLTRLNQRRGLTVARYCGTLFSIGHGLVVLGIAAFVGAVSERWEAPEWLDALGAWISIAFLIGLGLVNLRAVLATAPGEIVAPVGWKGRWLGTLAQARSPAGVAGVGALFALSFDTVSQSALFAATATQFGGVAHALLLGGLFVLGMLVTDGLNGWWISRLIARADQIAALASRLMGVAVAGVSLLVGGMGLAKMLSPAFDGWTEGKELMFGAIVVGTVAGSYWLARSWVWANPSKMPQSAARLGP</sequence>
<dbReference type="EMBL" id="CP022423">
    <property type="protein sequence ID" value="ASM76794.1"/>
    <property type="molecule type" value="Genomic_DNA"/>
</dbReference>
<evidence type="ECO:0000313" key="9">
    <source>
        <dbReference type="EMBL" id="ASM76794.1"/>
    </source>
</evidence>
<dbReference type="Pfam" id="PF03824">
    <property type="entry name" value="NicO"/>
    <property type="match status" value="1"/>
</dbReference>
<keyword evidence="6 8" id="KW-1133">Transmembrane helix</keyword>
<dbReference type="InterPro" id="IPR004688">
    <property type="entry name" value="Ni/Co_transpt"/>
</dbReference>
<dbReference type="AlphaFoldDB" id="A0A221KCM3"/>
<keyword evidence="3 8" id="KW-0813">Transport</keyword>
<evidence type="ECO:0000256" key="5">
    <source>
        <dbReference type="ARBA" id="ARBA00022692"/>
    </source>
</evidence>
<evidence type="ECO:0000256" key="3">
    <source>
        <dbReference type="ARBA" id="ARBA00022448"/>
    </source>
</evidence>
<evidence type="ECO:0000313" key="10">
    <source>
        <dbReference type="Proteomes" id="UP000199729"/>
    </source>
</evidence>
<name>A0A221KCM3_VITFI</name>
<evidence type="ECO:0000256" key="2">
    <source>
        <dbReference type="ARBA" id="ARBA00010892"/>
    </source>
</evidence>
<feature type="transmembrane region" description="Helical" evidence="8">
    <location>
        <begin position="154"/>
        <end position="176"/>
    </location>
</feature>
<dbReference type="InterPro" id="IPR011541">
    <property type="entry name" value="Ni/Co_transpt_high_affinity"/>
</dbReference>
<feature type="transmembrane region" description="Helical" evidence="8">
    <location>
        <begin position="114"/>
        <end position="134"/>
    </location>
</feature>
<dbReference type="PANTHER" id="PTHR31611">
    <property type="entry name" value="HIGH-AFFINITY NICKEL TRANSPORT PROTEIN NIC1"/>
    <property type="match status" value="1"/>
</dbReference>
<feature type="transmembrane region" description="Helical" evidence="8">
    <location>
        <begin position="33"/>
        <end position="60"/>
    </location>
</feature>
<feature type="transmembrane region" description="Helical" evidence="8">
    <location>
        <begin position="229"/>
        <end position="246"/>
    </location>
</feature>
<dbReference type="GO" id="GO:0005886">
    <property type="term" value="C:plasma membrane"/>
    <property type="evidence" value="ECO:0007669"/>
    <property type="project" value="UniProtKB-SubCell"/>
</dbReference>
<dbReference type="GO" id="GO:0012505">
    <property type="term" value="C:endomembrane system"/>
    <property type="evidence" value="ECO:0007669"/>
    <property type="project" value="UniProtKB-SubCell"/>
</dbReference>
<proteinExistence type="inferred from homology"/>
<evidence type="ECO:0000256" key="7">
    <source>
        <dbReference type="ARBA" id="ARBA00023136"/>
    </source>
</evidence>
<dbReference type="KEGG" id="vff:VITFI_CDS1016"/>
<evidence type="ECO:0000256" key="8">
    <source>
        <dbReference type="RuleBase" id="RU362101"/>
    </source>
</evidence>
<comment type="subcellular location">
    <subcellularLocation>
        <location evidence="8">Cell membrane</location>
        <topology evidence="8">Multi-pass membrane protein</topology>
    </subcellularLocation>
    <subcellularLocation>
        <location evidence="1">Endomembrane system</location>
        <topology evidence="1">Multi-pass membrane protein</topology>
    </subcellularLocation>
</comment>
<comment type="similarity">
    <text evidence="2 8">Belongs to the NiCoT transporter (TC 2.A.52) family.</text>
</comment>
<protein>
    <recommendedName>
        <fullName evidence="8">Nickel/cobalt efflux system</fullName>
    </recommendedName>
</protein>
<keyword evidence="5 8" id="KW-0812">Transmembrane</keyword>
<dbReference type="GO" id="GO:0015099">
    <property type="term" value="F:nickel cation transmembrane transporter activity"/>
    <property type="evidence" value="ECO:0007669"/>
    <property type="project" value="UniProtKB-UniRule"/>
</dbReference>
<evidence type="ECO:0000256" key="4">
    <source>
        <dbReference type="ARBA" id="ARBA00022596"/>
    </source>
</evidence>
<dbReference type="PANTHER" id="PTHR31611:SF0">
    <property type="entry name" value="HIGH-AFFINITY NICKEL TRANSPORT PROTEIN NIC1"/>
    <property type="match status" value="1"/>
</dbReference>